<dbReference type="OMA" id="FCFHIYL"/>
<comment type="subcellular location">
    <subcellularLocation>
        <location evidence="1">Membrane</location>
        <topology evidence="1">Multi-pass membrane protein</topology>
    </subcellularLocation>
</comment>
<feature type="transmembrane region" description="Helical" evidence="7">
    <location>
        <begin position="70"/>
        <end position="92"/>
    </location>
</feature>
<reference evidence="11" key="1">
    <citation type="submission" date="2011-08" db="EMBL/GenBank/DDBJ databases">
        <title>The draft genome of Latimeria chalumnae.</title>
        <authorList>
            <person name="Di Palma F."/>
            <person name="Alfoldi J."/>
            <person name="Johnson J."/>
            <person name="Berlin A."/>
            <person name="Gnerre S."/>
            <person name="Jaffe D."/>
            <person name="MacCallum I."/>
            <person name="Young S."/>
            <person name="Walker B.J."/>
            <person name="Lander E."/>
            <person name="Lindblad-Toh K."/>
        </authorList>
    </citation>
    <scope>NUCLEOTIDE SEQUENCE [LARGE SCALE GENOMIC DNA]</scope>
    <source>
        <strain evidence="11">Wild caught</strain>
    </source>
</reference>
<dbReference type="InterPro" id="IPR039859">
    <property type="entry name" value="PFA4/ZDH16/20/ERF2-like"/>
</dbReference>
<evidence type="ECO:0000256" key="1">
    <source>
        <dbReference type="ARBA" id="ARBA00004141"/>
    </source>
</evidence>
<dbReference type="PROSITE" id="PS50216">
    <property type="entry name" value="DHHC"/>
    <property type="match status" value="1"/>
</dbReference>
<dbReference type="EMBL" id="AFYH01202858">
    <property type="status" value="NOT_ANNOTATED_CDS"/>
    <property type="molecule type" value="Genomic_DNA"/>
</dbReference>
<dbReference type="Pfam" id="PF01529">
    <property type="entry name" value="DHHC"/>
    <property type="match status" value="1"/>
</dbReference>
<evidence type="ECO:0000256" key="2">
    <source>
        <dbReference type="ARBA" id="ARBA00022679"/>
    </source>
</evidence>
<dbReference type="GeneTree" id="ENSGT00940000159191"/>
<accession>H3AK23</accession>
<name>H3AK23_LATCH</name>
<protein>
    <recommendedName>
        <fullName evidence="7">Palmitoyltransferase</fullName>
        <ecNumber evidence="7">2.3.1.225</ecNumber>
    </recommendedName>
</protein>
<dbReference type="EMBL" id="AFYH01202867">
    <property type="status" value="NOT_ANNOTATED_CDS"/>
    <property type="molecule type" value="Genomic_DNA"/>
</dbReference>
<dbReference type="InParanoid" id="H3AK23"/>
<evidence type="ECO:0000256" key="8">
    <source>
        <dbReference type="SAM" id="MobiDB-lite"/>
    </source>
</evidence>
<reference evidence="10" key="2">
    <citation type="submission" date="2025-08" db="UniProtKB">
        <authorList>
            <consortium name="Ensembl"/>
        </authorList>
    </citation>
    <scope>IDENTIFICATION</scope>
</reference>
<keyword evidence="2 7" id="KW-0808">Transferase</keyword>
<evidence type="ECO:0000313" key="11">
    <source>
        <dbReference type="Proteomes" id="UP000008672"/>
    </source>
</evidence>
<evidence type="ECO:0000256" key="5">
    <source>
        <dbReference type="ARBA" id="ARBA00023136"/>
    </source>
</evidence>
<dbReference type="PANTHER" id="PTHR22883:SF8">
    <property type="entry name" value="PALMITOYLTRANSFERASE ZDHHC1"/>
    <property type="match status" value="1"/>
</dbReference>
<proteinExistence type="inferred from homology"/>
<dbReference type="FunCoup" id="H3AK23">
    <property type="interactions" value="372"/>
</dbReference>
<dbReference type="EMBL" id="AFYH01202865">
    <property type="status" value="NOT_ANNOTATED_CDS"/>
    <property type="molecule type" value="Genomic_DNA"/>
</dbReference>
<dbReference type="STRING" id="7897.ENSLACP00000009994"/>
<dbReference type="EMBL" id="AFYH01202864">
    <property type="status" value="NOT_ANNOTATED_CDS"/>
    <property type="molecule type" value="Genomic_DNA"/>
</dbReference>
<dbReference type="Proteomes" id="UP000008672">
    <property type="component" value="Unassembled WGS sequence"/>
</dbReference>
<dbReference type="GO" id="GO:0019706">
    <property type="term" value="F:protein-cysteine S-palmitoyltransferase activity"/>
    <property type="evidence" value="ECO:0007669"/>
    <property type="project" value="UniProtKB-EC"/>
</dbReference>
<dbReference type="EMBL" id="AFYH01202860">
    <property type="status" value="NOT_ANNOTATED_CDS"/>
    <property type="molecule type" value="Genomic_DNA"/>
</dbReference>
<dbReference type="EMBL" id="AFYH01202859">
    <property type="status" value="NOT_ANNOTATED_CDS"/>
    <property type="molecule type" value="Genomic_DNA"/>
</dbReference>
<evidence type="ECO:0000256" key="7">
    <source>
        <dbReference type="RuleBase" id="RU079119"/>
    </source>
</evidence>
<gene>
    <name evidence="10" type="primary">ZDHHC1</name>
</gene>
<dbReference type="Ensembl" id="ENSLACT00000010071.1">
    <property type="protein sequence ID" value="ENSLACP00000009994.1"/>
    <property type="gene ID" value="ENSLACG00000008808.1"/>
</dbReference>
<evidence type="ECO:0000256" key="6">
    <source>
        <dbReference type="ARBA" id="ARBA00023315"/>
    </source>
</evidence>
<feature type="transmembrane region" description="Helical" evidence="7">
    <location>
        <begin position="42"/>
        <end position="64"/>
    </location>
</feature>
<keyword evidence="3 7" id="KW-0812">Transmembrane</keyword>
<dbReference type="EMBL" id="AFYH01202863">
    <property type="status" value="NOT_ANNOTATED_CDS"/>
    <property type="molecule type" value="Genomic_DNA"/>
</dbReference>
<dbReference type="eggNOG" id="KOG1311">
    <property type="taxonomic scope" value="Eukaryota"/>
</dbReference>
<dbReference type="EMBL" id="AFYH01202866">
    <property type="status" value="NOT_ANNOTATED_CDS"/>
    <property type="molecule type" value="Genomic_DNA"/>
</dbReference>
<feature type="transmembrane region" description="Helical" evidence="7">
    <location>
        <begin position="232"/>
        <end position="256"/>
    </location>
</feature>
<comment type="domain">
    <text evidence="7">The DHHC domain is required for palmitoyltransferase activity.</text>
</comment>
<evidence type="ECO:0000256" key="4">
    <source>
        <dbReference type="ARBA" id="ARBA00022989"/>
    </source>
</evidence>
<evidence type="ECO:0000259" key="9">
    <source>
        <dbReference type="Pfam" id="PF01529"/>
    </source>
</evidence>
<organism evidence="10 11">
    <name type="scientific">Latimeria chalumnae</name>
    <name type="common">Coelacanth</name>
    <dbReference type="NCBI Taxonomy" id="7897"/>
    <lineage>
        <taxon>Eukaryota</taxon>
        <taxon>Metazoa</taxon>
        <taxon>Chordata</taxon>
        <taxon>Craniata</taxon>
        <taxon>Vertebrata</taxon>
        <taxon>Euteleostomi</taxon>
        <taxon>Coelacanthiformes</taxon>
        <taxon>Coelacanthidae</taxon>
        <taxon>Latimeria</taxon>
    </lineage>
</organism>
<feature type="transmembrane region" description="Helical" evidence="7">
    <location>
        <begin position="167"/>
        <end position="191"/>
    </location>
</feature>
<comment type="similarity">
    <text evidence="7">Belongs to the DHHC palmitoyltransferase family.</text>
</comment>
<dbReference type="GO" id="GO:0006612">
    <property type="term" value="P:protein targeting to membrane"/>
    <property type="evidence" value="ECO:0007669"/>
    <property type="project" value="TreeGrafter"/>
</dbReference>
<feature type="region of interest" description="Disordered" evidence="8">
    <location>
        <begin position="399"/>
        <end position="429"/>
    </location>
</feature>
<dbReference type="InterPro" id="IPR001594">
    <property type="entry name" value="Palmitoyltrfase_DHHC"/>
</dbReference>
<evidence type="ECO:0000313" key="10">
    <source>
        <dbReference type="Ensembl" id="ENSLACP00000009994.1"/>
    </source>
</evidence>
<keyword evidence="4 7" id="KW-1133">Transmembrane helix</keyword>
<dbReference type="HOGENOM" id="CLU_020283_0_1_1"/>
<keyword evidence="5 7" id="KW-0472">Membrane</keyword>
<keyword evidence="11" id="KW-1185">Reference proteome</keyword>
<dbReference type="EC" id="2.3.1.225" evidence="7"/>
<dbReference type="PANTHER" id="PTHR22883">
    <property type="entry name" value="ZINC FINGER DHHC DOMAIN CONTAINING PROTEIN"/>
    <property type="match status" value="1"/>
</dbReference>
<feature type="domain" description="Palmitoyltransferase DHHC" evidence="9">
    <location>
        <begin position="121"/>
        <end position="263"/>
    </location>
</feature>
<dbReference type="GO" id="GO:0005794">
    <property type="term" value="C:Golgi apparatus"/>
    <property type="evidence" value="ECO:0007669"/>
    <property type="project" value="TreeGrafter"/>
</dbReference>
<dbReference type="EMBL" id="AFYH01202861">
    <property type="status" value="NOT_ANNOTATED_CDS"/>
    <property type="molecule type" value="Genomic_DNA"/>
</dbReference>
<dbReference type="Bgee" id="ENSLACG00000008808">
    <property type="expression patterns" value="Expressed in post-anal tail muscle and 3 other cell types or tissues"/>
</dbReference>
<reference evidence="10" key="3">
    <citation type="submission" date="2025-09" db="UniProtKB">
        <authorList>
            <consortium name="Ensembl"/>
        </authorList>
    </citation>
    <scope>IDENTIFICATION</scope>
</reference>
<dbReference type="EMBL" id="AFYH01202862">
    <property type="status" value="NOT_ANNOTATED_CDS"/>
    <property type="molecule type" value="Genomic_DNA"/>
</dbReference>
<keyword evidence="6 7" id="KW-0012">Acyltransferase</keyword>
<sequence length="466" mass="51837">MSLCCKKANKTAPEKEDVTCNLDSPEHSRVNGWSWPPHPFQIIAWLVYIFFAVVTFGILIPLVPHHWLPAGYVCTGVMFFCHVCVHLTAVTVDPADPNVRAKKYQKSMAIFDRSRHAHVIENLHCYICDVSVSAKSKHCSACNKCVSNFDHHCKWLNNCVGSRNYQLFLYSLVSAILGIILVVVIALYVFVQYFVDPSQMRSSVHFEDTVPNSTDVWYVFLPVAPIETTAPVILTLAAVIVVLGFISIGLLGYLLCFHIYLMWELILNYCYVTINWGHNKQNHGILCVSGGGEGEYNLKPEPEFKYFFFFFFFFKENNIFLGGGSLTHTHTHTSVVTPALIYSSAASRFVHFLVFTFLPAPPKPLNKKEICTEPSSAAPQNLMLPIPAFQQRASLPPLAPRGASPVQAAGPPAEYHSDSAESMDEIPVAQTRLGSAAMADYSSQVPKAPSVFVSRSSGELRIPQLN</sequence>
<dbReference type="GO" id="GO:0005783">
    <property type="term" value="C:endoplasmic reticulum"/>
    <property type="evidence" value="ECO:0007669"/>
    <property type="project" value="TreeGrafter"/>
</dbReference>
<comment type="catalytic activity">
    <reaction evidence="7">
        <text>L-cysteinyl-[protein] + hexadecanoyl-CoA = S-hexadecanoyl-L-cysteinyl-[protein] + CoA</text>
        <dbReference type="Rhea" id="RHEA:36683"/>
        <dbReference type="Rhea" id="RHEA-COMP:10131"/>
        <dbReference type="Rhea" id="RHEA-COMP:11032"/>
        <dbReference type="ChEBI" id="CHEBI:29950"/>
        <dbReference type="ChEBI" id="CHEBI:57287"/>
        <dbReference type="ChEBI" id="CHEBI:57379"/>
        <dbReference type="ChEBI" id="CHEBI:74151"/>
        <dbReference type="EC" id="2.3.1.225"/>
    </reaction>
</comment>
<evidence type="ECO:0000256" key="3">
    <source>
        <dbReference type="ARBA" id="ARBA00022692"/>
    </source>
</evidence>
<dbReference type="GO" id="GO:0016020">
    <property type="term" value="C:membrane"/>
    <property type="evidence" value="ECO:0007669"/>
    <property type="project" value="UniProtKB-SubCell"/>
</dbReference>
<dbReference type="AlphaFoldDB" id="H3AK23"/>